<feature type="compositionally biased region" description="Basic and acidic residues" evidence="1">
    <location>
        <begin position="35"/>
        <end position="48"/>
    </location>
</feature>
<dbReference type="Proteomes" id="UP000290130">
    <property type="component" value="Genome"/>
</dbReference>
<evidence type="ECO:0000313" key="2">
    <source>
        <dbReference type="EMBL" id="ATQ38328.1"/>
    </source>
</evidence>
<reference evidence="2" key="1">
    <citation type="journal article" date="2018" name="MSphere">
        <title>Metagenomic Discovery of 83 New Human Papillomavirus Types in Patients with Immunodeficiency.</title>
        <authorList>
            <person name="Pastrana D.V."/>
            <person name="Peretti A."/>
            <person name="Welch N.L."/>
            <person name="Borgogna C."/>
            <person name="Olivero C."/>
            <person name="Badolato R."/>
            <person name="Notarangelo L.D."/>
            <person name="Gariglio M."/>
            <person name="FitzGerald P.C."/>
            <person name="McIntosh C.E."/>
            <person name="Reeves J."/>
            <person name="Starrett G.J."/>
            <person name="Bliskovsky V."/>
            <person name="Velez D."/>
            <person name="Brownell I."/>
            <person name="Yarchoan R."/>
            <person name="Wyvill K.M."/>
            <person name="Uldrick T.S."/>
            <person name="Maldarelli F."/>
            <person name="Lisco A."/>
            <person name="Sereti I."/>
            <person name="Gonzalez C.M."/>
            <person name="Androphy E.J."/>
            <person name="McBride A.A."/>
            <person name="Van Doorslaer K."/>
            <person name="Garcia F."/>
            <person name="Dvoretzky I."/>
            <person name="Liu J.S."/>
            <person name="Han J."/>
            <person name="Murphy P.M."/>
            <person name="McDermott D.H."/>
            <person name="Buck C.B."/>
        </authorList>
    </citation>
    <scope>NUCLEOTIDE SEQUENCE</scope>
    <source>
        <strain evidence="2">Gamma09_w27c39c</strain>
    </source>
</reference>
<name>A0A2D2ALJ7_9PAPI</name>
<proteinExistence type="predicted"/>
<dbReference type="EMBL" id="MF588712">
    <property type="protein sequence ID" value="ATQ38328.1"/>
    <property type="molecule type" value="Genomic_DNA"/>
</dbReference>
<gene>
    <name evidence="2" type="primary">E4</name>
</gene>
<sequence length="122" mass="14050">MNNIPFRLTVQLGNLRVGSPSRPPTSATSNLRPPDTPRPRHLTDEERNKHRRKVLGLPYGQQDDDDEEKENKAPPRENDEEEIDPQAPIAQLLHKLEKAIDQLSDQVSRDLRDFKRKLGIRS</sequence>
<feature type="region of interest" description="Disordered" evidence="1">
    <location>
        <begin position="14"/>
        <end position="87"/>
    </location>
</feature>
<protein>
    <submittedName>
        <fullName evidence="2">E4</fullName>
    </submittedName>
</protein>
<organism evidence="2">
    <name type="scientific">Gammapapillomavirus 9</name>
    <dbReference type="NCBI Taxonomy" id="1175851"/>
    <lineage>
        <taxon>Viruses</taxon>
        <taxon>Monodnaviria</taxon>
        <taxon>Shotokuvirae</taxon>
        <taxon>Cossaviricota</taxon>
        <taxon>Papovaviricetes</taxon>
        <taxon>Zurhausenvirales</taxon>
        <taxon>Papillomaviridae</taxon>
        <taxon>Firstpapillomavirinae</taxon>
        <taxon>Gammapapillomavirus</taxon>
    </lineage>
</organism>
<evidence type="ECO:0000256" key="1">
    <source>
        <dbReference type="SAM" id="MobiDB-lite"/>
    </source>
</evidence>
<accession>A0A2D2ALJ7</accession>